<keyword evidence="1" id="KW-1133">Transmembrane helix</keyword>
<reference evidence="2" key="1">
    <citation type="submission" date="2017-02" db="EMBL/GenBank/DDBJ databases">
        <title>Delving into the versatile metabolic prowess of the omnipresent phylum Bacteroidetes.</title>
        <authorList>
            <person name="Nobu M.K."/>
            <person name="Mei R."/>
            <person name="Narihiro T."/>
            <person name="Kuroda K."/>
            <person name="Liu W.-T."/>
        </authorList>
    </citation>
    <scope>NUCLEOTIDE SEQUENCE</scope>
    <source>
        <strain evidence="2">ADurb.Bin280</strain>
    </source>
</reference>
<sequence>MAEKKDKKSTIAELRYEAMSTFTTLFTSAFGLVAALAWNETVKEAIDRYITPGAGLKSKLIYAILVTALAVIVSFQLGKLTARFKSDAED</sequence>
<name>A0A1V5SC32_9BACT</name>
<keyword evidence="1" id="KW-0472">Membrane</keyword>
<evidence type="ECO:0000313" key="2">
    <source>
        <dbReference type="EMBL" id="OQA52066.1"/>
    </source>
</evidence>
<dbReference type="EMBL" id="MWBO01000049">
    <property type="protein sequence ID" value="OQA52066.1"/>
    <property type="molecule type" value="Genomic_DNA"/>
</dbReference>
<accession>A0A1V5SC32</accession>
<comment type="caution">
    <text evidence="2">The sequence shown here is derived from an EMBL/GenBank/DDBJ whole genome shotgun (WGS) entry which is preliminary data.</text>
</comment>
<feature type="transmembrane region" description="Helical" evidence="1">
    <location>
        <begin position="21"/>
        <end position="39"/>
    </location>
</feature>
<gene>
    <name evidence="2" type="ORF">BWY43_00673</name>
</gene>
<dbReference type="Pfam" id="PF18898">
    <property type="entry name" value="DUF5654"/>
    <property type="match status" value="1"/>
</dbReference>
<organism evidence="2">
    <name type="scientific">candidate division WS2 bacterium ADurb.Bin280</name>
    <dbReference type="NCBI Taxonomy" id="1852829"/>
    <lineage>
        <taxon>Bacteria</taxon>
        <taxon>candidate division WS2</taxon>
    </lineage>
</organism>
<dbReference type="Proteomes" id="UP000485367">
    <property type="component" value="Unassembled WGS sequence"/>
</dbReference>
<evidence type="ECO:0000256" key="1">
    <source>
        <dbReference type="SAM" id="Phobius"/>
    </source>
</evidence>
<keyword evidence="1" id="KW-0812">Transmembrane</keyword>
<proteinExistence type="predicted"/>
<protein>
    <submittedName>
        <fullName evidence="2">Uncharacterized protein</fullName>
    </submittedName>
</protein>
<feature type="transmembrane region" description="Helical" evidence="1">
    <location>
        <begin position="59"/>
        <end position="77"/>
    </location>
</feature>
<dbReference type="AlphaFoldDB" id="A0A1V5SC32"/>
<dbReference type="InterPro" id="IPR043713">
    <property type="entry name" value="DUF5654"/>
</dbReference>